<accession>A0A5C6AX57</accession>
<dbReference type="Pfam" id="PF00884">
    <property type="entry name" value="Sulfatase"/>
    <property type="match status" value="1"/>
</dbReference>
<evidence type="ECO:0000256" key="1">
    <source>
        <dbReference type="ARBA" id="ARBA00008779"/>
    </source>
</evidence>
<evidence type="ECO:0000259" key="2">
    <source>
        <dbReference type="Pfam" id="PF00884"/>
    </source>
</evidence>
<feature type="domain" description="Sulfatase N-terminal" evidence="2">
    <location>
        <begin position="88"/>
        <end position="498"/>
    </location>
</feature>
<dbReference type="EMBL" id="SJPP01000005">
    <property type="protein sequence ID" value="TWU04218.1"/>
    <property type="molecule type" value="Genomic_DNA"/>
</dbReference>
<dbReference type="SUPFAM" id="SSF53649">
    <property type="entry name" value="Alkaline phosphatase-like"/>
    <property type="match status" value="1"/>
</dbReference>
<dbReference type="InterPro" id="IPR000917">
    <property type="entry name" value="Sulfatase_N"/>
</dbReference>
<dbReference type="GO" id="GO:0004065">
    <property type="term" value="F:arylsulfatase activity"/>
    <property type="evidence" value="ECO:0007669"/>
    <property type="project" value="UniProtKB-EC"/>
</dbReference>
<keyword evidence="4" id="KW-1185">Reference proteome</keyword>
<dbReference type="PANTHER" id="PTHR42693:SF43">
    <property type="entry name" value="BLL2667 PROTEIN"/>
    <property type="match status" value="1"/>
</dbReference>
<dbReference type="EC" id="3.1.6.1" evidence="3"/>
<dbReference type="Gene3D" id="3.40.720.10">
    <property type="entry name" value="Alkaline Phosphatase, subunit A"/>
    <property type="match status" value="1"/>
</dbReference>
<protein>
    <submittedName>
        <fullName evidence="3">Arylsulfatase</fullName>
        <ecNumber evidence="3">3.1.6.1</ecNumber>
    </submittedName>
</protein>
<dbReference type="AlphaFoldDB" id="A0A5C6AX57"/>
<evidence type="ECO:0000313" key="4">
    <source>
        <dbReference type="Proteomes" id="UP000320735"/>
    </source>
</evidence>
<proteinExistence type="inferred from homology"/>
<sequence length="806" mass="88791">MPVSTQVCSGAVLNGKSGSRILMYVVLALVALSGPNIQAHAQDATALNHDRESGIPLADPPFKGVVRQTFEDSTADYPQPIKAPEGAPNVLIVLLDDVGFGMCSTFGGPVPTPNLDRLSKNSLIYNRFHTTAQCSQTRAALLTGRNHHSAGTGAVIEMSTGFPGYTGIIPRSTALVSQVLRDNGYATSMFGKWHNTPEREISPAGPFNRWPTGLGFDYFYGFNQGETDQYYPTLYRGTSPVPQPKSPEEGYHFTEDIADEAISWIRNVRAAERDKPWFCYFSTGAVHAPHHAPKEWIEKFKGKFDYGWDDQRERTHRNQLEMGIIPKGTGLTPRPKEIPSWESRSADEKVAYARLMENYAAFMAHTDHHVGRLINSIDESGELDNTLVLYIVGDNGASSEGNLEGTFIDLASMIGINLGLESILSRIDEIGGPNSHPHVPVGWAWAMCSPFQWTKAVPSHFGGTRNPLLVHWPARVKGNGEIRQQFHHVIDVAPTILESCNIPAPKQVNGIEQKPIAGVSMAYSFDNANAPGRRTTQYFEILGSRGIYNDGWFASARCGIPWETGNRSLDELENATWELYNIDQDYSQSNDLAFKNSGKLEELKALFLKEAVKYDVLPLDPRFAERMNPQLRMSGKPPTSWTYFGNTVWLPEPIGPQLFPRPHAITANVEIPEGGAHGVITCAGASLAGWSLYIQDKKLQFRYQCLGIGNTSVAGTVEIPVGNVTLRTEFSPDGSKEGGGTLKLFVNDEPAGEGKLKRTLFRHSLEPFEVGRDSMTPVDPGYKSKGSFAFTGKIDHVKFELTTSQE</sequence>
<comment type="caution">
    <text evidence="3">The sequence shown here is derived from an EMBL/GenBank/DDBJ whole genome shotgun (WGS) entry which is preliminary data.</text>
</comment>
<dbReference type="CDD" id="cd16025">
    <property type="entry name" value="PAS_like"/>
    <property type="match status" value="1"/>
</dbReference>
<name>A0A5C6AX57_9PLAN</name>
<comment type="similarity">
    <text evidence="1">Belongs to the sulfatase family.</text>
</comment>
<dbReference type="Gene3D" id="3.30.1120.10">
    <property type="match status" value="1"/>
</dbReference>
<dbReference type="Proteomes" id="UP000320735">
    <property type="component" value="Unassembled WGS sequence"/>
</dbReference>
<reference evidence="3 4" key="1">
    <citation type="submission" date="2019-02" db="EMBL/GenBank/DDBJ databases">
        <title>Deep-cultivation of Planctomycetes and their phenomic and genomic characterization uncovers novel biology.</title>
        <authorList>
            <person name="Wiegand S."/>
            <person name="Jogler M."/>
            <person name="Boedeker C."/>
            <person name="Pinto D."/>
            <person name="Vollmers J."/>
            <person name="Rivas-Marin E."/>
            <person name="Kohn T."/>
            <person name="Peeters S.H."/>
            <person name="Heuer A."/>
            <person name="Rast P."/>
            <person name="Oberbeckmann S."/>
            <person name="Bunk B."/>
            <person name="Jeske O."/>
            <person name="Meyerdierks A."/>
            <person name="Storesund J.E."/>
            <person name="Kallscheuer N."/>
            <person name="Luecker S."/>
            <person name="Lage O.M."/>
            <person name="Pohl T."/>
            <person name="Merkel B.J."/>
            <person name="Hornburger P."/>
            <person name="Mueller R.-W."/>
            <person name="Bruemmer F."/>
            <person name="Labrenz M."/>
            <person name="Spormann A.M."/>
            <person name="Op Den Camp H."/>
            <person name="Overmann J."/>
            <person name="Amann R."/>
            <person name="Jetten M.S.M."/>
            <person name="Mascher T."/>
            <person name="Medema M.H."/>
            <person name="Devos D.P."/>
            <person name="Kaster A.-K."/>
            <person name="Ovreas L."/>
            <person name="Rohde M."/>
            <person name="Galperin M.Y."/>
            <person name="Jogler C."/>
        </authorList>
    </citation>
    <scope>NUCLEOTIDE SEQUENCE [LARGE SCALE GENOMIC DNA]</scope>
    <source>
        <strain evidence="3 4">CA54</strain>
    </source>
</reference>
<keyword evidence="3" id="KW-0378">Hydrolase</keyword>
<dbReference type="InterPro" id="IPR017850">
    <property type="entry name" value="Alkaline_phosphatase_core_sf"/>
</dbReference>
<dbReference type="PANTHER" id="PTHR42693">
    <property type="entry name" value="ARYLSULFATASE FAMILY MEMBER"/>
    <property type="match status" value="1"/>
</dbReference>
<organism evidence="3 4">
    <name type="scientific">Symmachiella macrocystis</name>
    <dbReference type="NCBI Taxonomy" id="2527985"/>
    <lineage>
        <taxon>Bacteria</taxon>
        <taxon>Pseudomonadati</taxon>
        <taxon>Planctomycetota</taxon>
        <taxon>Planctomycetia</taxon>
        <taxon>Planctomycetales</taxon>
        <taxon>Planctomycetaceae</taxon>
        <taxon>Symmachiella</taxon>
    </lineage>
</organism>
<evidence type="ECO:0000313" key="3">
    <source>
        <dbReference type="EMBL" id="TWU04218.1"/>
    </source>
</evidence>
<dbReference type="InterPro" id="IPR050738">
    <property type="entry name" value="Sulfatase"/>
</dbReference>
<dbReference type="RefSeq" id="WP_231963236.1">
    <property type="nucleotide sequence ID" value="NZ_SJPP01000005.1"/>
</dbReference>
<gene>
    <name evidence="3" type="primary">atsA_36</name>
    <name evidence="3" type="ORF">CA54_61000</name>
</gene>